<dbReference type="PROSITE" id="PS50112">
    <property type="entry name" value="PAS"/>
    <property type="match status" value="1"/>
</dbReference>
<protein>
    <submittedName>
        <fullName evidence="3">GGDEF domain-containing protein</fullName>
    </submittedName>
</protein>
<dbReference type="InterPro" id="IPR000014">
    <property type="entry name" value="PAS"/>
</dbReference>
<dbReference type="CDD" id="cd00130">
    <property type="entry name" value="PAS"/>
    <property type="match status" value="1"/>
</dbReference>
<dbReference type="Gene3D" id="3.30.70.270">
    <property type="match status" value="1"/>
</dbReference>
<dbReference type="InterPro" id="IPR043128">
    <property type="entry name" value="Rev_trsase/Diguanyl_cyclase"/>
</dbReference>
<dbReference type="Gene3D" id="3.30.450.20">
    <property type="entry name" value="PAS domain"/>
    <property type="match status" value="1"/>
</dbReference>
<dbReference type="SUPFAM" id="SSF55785">
    <property type="entry name" value="PYP-like sensor domain (PAS domain)"/>
    <property type="match status" value="1"/>
</dbReference>
<dbReference type="SUPFAM" id="SSF55073">
    <property type="entry name" value="Nucleotide cyclase"/>
    <property type="match status" value="1"/>
</dbReference>
<proteinExistence type="predicted"/>
<feature type="domain" description="GGDEF" evidence="2">
    <location>
        <begin position="318"/>
        <end position="444"/>
    </location>
</feature>
<evidence type="ECO:0000259" key="1">
    <source>
        <dbReference type="PROSITE" id="PS50112"/>
    </source>
</evidence>
<dbReference type="InterPro" id="IPR000160">
    <property type="entry name" value="GGDEF_dom"/>
</dbReference>
<dbReference type="InterPro" id="IPR029016">
    <property type="entry name" value="GAF-like_dom_sf"/>
</dbReference>
<comment type="caution">
    <text evidence="3">The sequence shown here is derived from an EMBL/GenBank/DDBJ whole genome shotgun (WGS) entry which is preliminary data.</text>
</comment>
<dbReference type="InterPro" id="IPR003018">
    <property type="entry name" value="GAF"/>
</dbReference>
<dbReference type="NCBIfam" id="TIGR00229">
    <property type="entry name" value="sensory_box"/>
    <property type="match status" value="1"/>
</dbReference>
<dbReference type="Gene3D" id="3.30.450.40">
    <property type="match status" value="1"/>
</dbReference>
<sequence>MSVDPELLSHKLIHLLPDPVFVVDENGCIVFVSKACETLLGYTAEEMLGTPITGYVHPDDQARTLAAARRVMDGQPHIDFENRYVRKDGDAVHILWSARWYEEDRVRIAVARDVTALRRADQKRDILYQVSQAAHAADNARDLCEAVCRILDTFQDGDDLYVALYDADRKVLSYPRLTDGDVGCWVDAPLTGNSAAANVIRSGQALLATRDGQRPGLGLNRIARPGESAWLGVPVVSRDRVLGLVIIENRSPAASYSTDDLDLLQFVAMQMATALERKQAEDNLRYLAHHDPLTGLTNRTLFYDRLETALRTARRTREKVALLYLDLNGFKQINDRKGHEAGDRVLCEVAARLEACTRESDTVARMGGDEFTVLLTGLHDAGAVEAQVRKIRDAMAAPMRLGDELLTVSTSIGAAIYPDDGEDAGQLLRHADASMYVVKRASVG</sequence>
<evidence type="ECO:0000313" key="3">
    <source>
        <dbReference type="EMBL" id="TBW48218.1"/>
    </source>
</evidence>
<dbReference type="InterPro" id="IPR013767">
    <property type="entry name" value="PAS_fold"/>
</dbReference>
<dbReference type="InterPro" id="IPR035965">
    <property type="entry name" value="PAS-like_dom_sf"/>
</dbReference>
<reference evidence="3 4" key="1">
    <citation type="submission" date="2019-02" db="EMBL/GenBank/DDBJ databases">
        <title>Marinobacter halodurans sp. nov., a marine bacterium isolated from sea tidal flat.</title>
        <authorList>
            <person name="Yoo Y."/>
            <person name="Lee D.W."/>
            <person name="Kim B.S."/>
            <person name="Kim J.-J."/>
        </authorList>
    </citation>
    <scope>NUCLEOTIDE SEQUENCE [LARGE SCALE GENOMIC DNA]</scope>
    <source>
        <strain evidence="3 4">YJ-S3-2</strain>
    </source>
</reference>
<accession>A0ABY1ZGR9</accession>
<dbReference type="NCBIfam" id="TIGR00254">
    <property type="entry name" value="GGDEF"/>
    <property type="match status" value="1"/>
</dbReference>
<organism evidence="3 4">
    <name type="scientific">Marinobacter halodurans</name>
    <dbReference type="NCBI Taxonomy" id="2528979"/>
    <lineage>
        <taxon>Bacteria</taxon>
        <taxon>Pseudomonadati</taxon>
        <taxon>Pseudomonadota</taxon>
        <taxon>Gammaproteobacteria</taxon>
        <taxon>Pseudomonadales</taxon>
        <taxon>Marinobacteraceae</taxon>
        <taxon>Marinobacter</taxon>
    </lineage>
</organism>
<dbReference type="RefSeq" id="WP_131483943.1">
    <property type="nucleotide sequence ID" value="NZ_SJDL01000051.1"/>
</dbReference>
<evidence type="ECO:0000313" key="4">
    <source>
        <dbReference type="Proteomes" id="UP000313645"/>
    </source>
</evidence>
<dbReference type="Pfam" id="PF00989">
    <property type="entry name" value="PAS"/>
    <property type="match status" value="1"/>
</dbReference>
<dbReference type="SMART" id="SM00091">
    <property type="entry name" value="PAS"/>
    <property type="match status" value="1"/>
</dbReference>
<dbReference type="InterPro" id="IPR029787">
    <property type="entry name" value="Nucleotide_cyclase"/>
</dbReference>
<dbReference type="SUPFAM" id="SSF55781">
    <property type="entry name" value="GAF domain-like"/>
    <property type="match status" value="1"/>
</dbReference>
<dbReference type="InterPro" id="IPR052163">
    <property type="entry name" value="DGC-Regulatory_Protein"/>
</dbReference>
<dbReference type="CDD" id="cd01949">
    <property type="entry name" value="GGDEF"/>
    <property type="match status" value="1"/>
</dbReference>
<dbReference type="SMART" id="SM00065">
    <property type="entry name" value="GAF"/>
    <property type="match status" value="1"/>
</dbReference>
<feature type="domain" description="PAS" evidence="1">
    <location>
        <begin position="11"/>
        <end position="75"/>
    </location>
</feature>
<gene>
    <name evidence="3" type="ORF">EZI54_21515</name>
</gene>
<dbReference type="Pfam" id="PF13185">
    <property type="entry name" value="GAF_2"/>
    <property type="match status" value="1"/>
</dbReference>
<dbReference type="PANTHER" id="PTHR46663">
    <property type="entry name" value="DIGUANYLATE CYCLASE DGCT-RELATED"/>
    <property type="match status" value="1"/>
</dbReference>
<keyword evidence="4" id="KW-1185">Reference proteome</keyword>
<evidence type="ECO:0000259" key="2">
    <source>
        <dbReference type="PROSITE" id="PS50887"/>
    </source>
</evidence>
<dbReference type="PROSITE" id="PS50887">
    <property type="entry name" value="GGDEF"/>
    <property type="match status" value="1"/>
</dbReference>
<dbReference type="SMART" id="SM00267">
    <property type="entry name" value="GGDEF"/>
    <property type="match status" value="1"/>
</dbReference>
<dbReference type="Proteomes" id="UP000313645">
    <property type="component" value="Unassembled WGS sequence"/>
</dbReference>
<dbReference type="EMBL" id="SJDL01000051">
    <property type="protein sequence ID" value="TBW48218.1"/>
    <property type="molecule type" value="Genomic_DNA"/>
</dbReference>
<dbReference type="PANTHER" id="PTHR46663:SF3">
    <property type="entry name" value="SLL0267 PROTEIN"/>
    <property type="match status" value="1"/>
</dbReference>
<name>A0ABY1ZGR9_9GAMM</name>
<dbReference type="Pfam" id="PF00990">
    <property type="entry name" value="GGDEF"/>
    <property type="match status" value="1"/>
</dbReference>